<name>A0A4R1QTE4_9FIRM</name>
<dbReference type="Pfam" id="PF13188">
    <property type="entry name" value="PAS_8"/>
    <property type="match status" value="1"/>
</dbReference>
<dbReference type="InterPro" id="IPR035965">
    <property type="entry name" value="PAS-like_dom_sf"/>
</dbReference>
<feature type="transmembrane region" description="Helical" evidence="9">
    <location>
        <begin position="144"/>
        <end position="169"/>
    </location>
</feature>
<evidence type="ECO:0000256" key="6">
    <source>
        <dbReference type="ARBA" id="ARBA00022777"/>
    </source>
</evidence>
<comment type="subcellular location">
    <subcellularLocation>
        <location evidence="2">Membrane</location>
    </subcellularLocation>
</comment>
<keyword evidence="9" id="KW-0812">Transmembrane</keyword>
<dbReference type="Pfam" id="PF02518">
    <property type="entry name" value="HATPase_c"/>
    <property type="match status" value="1"/>
</dbReference>
<dbReference type="PANTHER" id="PTHR45453:SF1">
    <property type="entry name" value="PHOSPHATE REGULON SENSOR PROTEIN PHOR"/>
    <property type="match status" value="1"/>
</dbReference>
<keyword evidence="5" id="KW-0808">Transferase</keyword>
<gene>
    <name evidence="11" type="ORF">EDD77_13619</name>
</gene>
<dbReference type="EC" id="2.7.13.3" evidence="3"/>
<dbReference type="Gene3D" id="3.30.450.20">
    <property type="entry name" value="PAS domain"/>
    <property type="match status" value="1"/>
</dbReference>
<dbReference type="InterPro" id="IPR003661">
    <property type="entry name" value="HisK_dim/P_dom"/>
</dbReference>
<organism evidence="11 12">
    <name type="scientific">Allofournierella massiliensis</name>
    <dbReference type="NCBI Taxonomy" id="1650663"/>
    <lineage>
        <taxon>Bacteria</taxon>
        <taxon>Bacillati</taxon>
        <taxon>Bacillota</taxon>
        <taxon>Clostridia</taxon>
        <taxon>Eubacteriales</taxon>
        <taxon>Oscillospiraceae</taxon>
        <taxon>Allofournierella</taxon>
    </lineage>
</organism>
<proteinExistence type="predicted"/>
<dbReference type="AlphaFoldDB" id="A0A4R1QTE4"/>
<dbReference type="Gene3D" id="1.10.287.130">
    <property type="match status" value="1"/>
</dbReference>
<comment type="caution">
    <text evidence="11">The sequence shown here is derived from an EMBL/GenBank/DDBJ whole genome shotgun (WGS) entry which is preliminary data.</text>
</comment>
<dbReference type="CDD" id="cd00075">
    <property type="entry name" value="HATPase"/>
    <property type="match status" value="1"/>
</dbReference>
<evidence type="ECO:0000313" key="12">
    <source>
        <dbReference type="Proteomes" id="UP000295184"/>
    </source>
</evidence>
<dbReference type="PROSITE" id="PS50109">
    <property type="entry name" value="HIS_KIN"/>
    <property type="match status" value="1"/>
</dbReference>
<dbReference type="RefSeq" id="WP_058963043.1">
    <property type="nucleotide sequence ID" value="NZ_CABKVM010000012.1"/>
</dbReference>
<accession>A0A4R1QTE4</accession>
<reference evidence="11 12" key="1">
    <citation type="submission" date="2019-03" db="EMBL/GenBank/DDBJ databases">
        <title>Genomic Encyclopedia of Type Strains, Phase IV (KMG-IV): sequencing the most valuable type-strain genomes for metagenomic binning, comparative biology and taxonomic classification.</title>
        <authorList>
            <person name="Goeker M."/>
        </authorList>
    </citation>
    <scope>NUCLEOTIDE SEQUENCE [LARGE SCALE GENOMIC DNA]</scope>
    <source>
        <strain evidence="11 12">DSM 100451</strain>
    </source>
</reference>
<dbReference type="GO" id="GO:0005886">
    <property type="term" value="C:plasma membrane"/>
    <property type="evidence" value="ECO:0007669"/>
    <property type="project" value="TreeGrafter"/>
</dbReference>
<keyword evidence="7" id="KW-0902">Two-component regulatory system</keyword>
<evidence type="ECO:0000256" key="8">
    <source>
        <dbReference type="ARBA" id="ARBA00023136"/>
    </source>
</evidence>
<dbReference type="CDD" id="cd00082">
    <property type="entry name" value="HisKA"/>
    <property type="match status" value="1"/>
</dbReference>
<evidence type="ECO:0000259" key="10">
    <source>
        <dbReference type="PROSITE" id="PS50109"/>
    </source>
</evidence>
<feature type="transmembrane region" description="Helical" evidence="9">
    <location>
        <begin position="6"/>
        <end position="32"/>
    </location>
</feature>
<dbReference type="InterPro" id="IPR003594">
    <property type="entry name" value="HATPase_dom"/>
</dbReference>
<dbReference type="Proteomes" id="UP000295184">
    <property type="component" value="Unassembled WGS sequence"/>
</dbReference>
<dbReference type="Pfam" id="PF00512">
    <property type="entry name" value="HisKA"/>
    <property type="match status" value="1"/>
</dbReference>
<keyword evidence="6 11" id="KW-0418">Kinase</keyword>
<evidence type="ECO:0000256" key="7">
    <source>
        <dbReference type="ARBA" id="ARBA00023012"/>
    </source>
</evidence>
<dbReference type="GO" id="GO:0000155">
    <property type="term" value="F:phosphorelay sensor kinase activity"/>
    <property type="evidence" value="ECO:0007669"/>
    <property type="project" value="InterPro"/>
</dbReference>
<dbReference type="SMART" id="SM00387">
    <property type="entry name" value="HATPase_c"/>
    <property type="match status" value="1"/>
</dbReference>
<evidence type="ECO:0000256" key="3">
    <source>
        <dbReference type="ARBA" id="ARBA00012438"/>
    </source>
</evidence>
<dbReference type="STRING" id="1650663.GCA_001486665_00533"/>
<protein>
    <recommendedName>
        <fullName evidence="3">histidine kinase</fullName>
        <ecNumber evidence="3">2.7.13.3</ecNumber>
    </recommendedName>
</protein>
<sequence>MTKRIFSAIFTVTLSTLLVGMIILIAILMPYFEQQLATELSTELGYLSRGVSQYGEDFLSTIDPGSSRITLIRSDGTVLYDSSLDASTLENHADREEVQQTLATGTGESVRYSSTLQEKTLYRALLLPSGDVLRIACTHYSSMGIFLLLIQPILLILTFGAVLSAVISYKVSHRLTRPLNEIDLEHPQVPEDYEELTPLLRRLNHQNRQIKAQLMELGEQQERFASITENMKEGFLVLDRTGTVLSHNTSAGQLLHAEAPLMRRDMTHSPIEELNSAIRDALEGQHTETLIPLFGRMCQLFANPVYQQDQLTGTVIVLLDVTEKQERETLRREFSANVSHELKTPLTSISGIAEIMKSGLIDPNDVPHFAGKIYDESQRLIHLVGDIIKLSQLDENSIPYTAAPVDLLELAQNTRIQLENPAAKQQVTLQVEGEPVVIEGVLPVLDEMLFNLCDNAIKYNKPGGHVWVNVKRTPDGPTISVKDDGIGIPAEDHDRVFERFYRVDKSHSKAIGGTGLGLSIVKHSAAYHNARIELESAPGKGTCIRLIFPPSREMPAQSAEK</sequence>
<dbReference type="InterPro" id="IPR005467">
    <property type="entry name" value="His_kinase_dom"/>
</dbReference>
<evidence type="ECO:0000256" key="2">
    <source>
        <dbReference type="ARBA" id="ARBA00004370"/>
    </source>
</evidence>
<evidence type="ECO:0000256" key="4">
    <source>
        <dbReference type="ARBA" id="ARBA00022553"/>
    </source>
</evidence>
<keyword evidence="8 9" id="KW-0472">Membrane</keyword>
<dbReference type="InterPro" id="IPR004358">
    <property type="entry name" value="Sig_transdc_His_kin-like_C"/>
</dbReference>
<dbReference type="OrthoDB" id="9813151at2"/>
<dbReference type="InterPro" id="IPR050351">
    <property type="entry name" value="BphY/WalK/GraS-like"/>
</dbReference>
<dbReference type="SUPFAM" id="SSF55874">
    <property type="entry name" value="ATPase domain of HSP90 chaperone/DNA topoisomerase II/histidine kinase"/>
    <property type="match status" value="1"/>
</dbReference>
<dbReference type="FunFam" id="1.10.287.130:FF:000001">
    <property type="entry name" value="Two-component sensor histidine kinase"/>
    <property type="match status" value="1"/>
</dbReference>
<comment type="catalytic activity">
    <reaction evidence="1">
        <text>ATP + protein L-histidine = ADP + protein N-phospho-L-histidine.</text>
        <dbReference type="EC" id="2.7.13.3"/>
    </reaction>
</comment>
<evidence type="ECO:0000313" key="11">
    <source>
        <dbReference type="EMBL" id="TCL53380.1"/>
    </source>
</evidence>
<dbReference type="InterPro" id="IPR000014">
    <property type="entry name" value="PAS"/>
</dbReference>
<keyword evidence="9" id="KW-1133">Transmembrane helix</keyword>
<keyword evidence="4" id="KW-0597">Phosphoprotein</keyword>
<evidence type="ECO:0000256" key="5">
    <source>
        <dbReference type="ARBA" id="ARBA00022679"/>
    </source>
</evidence>
<feature type="domain" description="Histidine kinase" evidence="10">
    <location>
        <begin position="337"/>
        <end position="552"/>
    </location>
</feature>
<dbReference type="GO" id="GO:0016036">
    <property type="term" value="P:cellular response to phosphate starvation"/>
    <property type="evidence" value="ECO:0007669"/>
    <property type="project" value="TreeGrafter"/>
</dbReference>
<dbReference type="GO" id="GO:0004721">
    <property type="term" value="F:phosphoprotein phosphatase activity"/>
    <property type="evidence" value="ECO:0007669"/>
    <property type="project" value="TreeGrafter"/>
</dbReference>
<dbReference type="PRINTS" id="PR00344">
    <property type="entry name" value="BCTRLSENSOR"/>
</dbReference>
<evidence type="ECO:0000256" key="9">
    <source>
        <dbReference type="SAM" id="Phobius"/>
    </source>
</evidence>
<evidence type="ECO:0000256" key="1">
    <source>
        <dbReference type="ARBA" id="ARBA00000085"/>
    </source>
</evidence>
<dbReference type="InterPro" id="IPR036097">
    <property type="entry name" value="HisK_dim/P_sf"/>
</dbReference>
<dbReference type="FunFam" id="3.30.565.10:FF:000006">
    <property type="entry name" value="Sensor histidine kinase WalK"/>
    <property type="match status" value="1"/>
</dbReference>
<dbReference type="PANTHER" id="PTHR45453">
    <property type="entry name" value="PHOSPHATE REGULON SENSOR PROTEIN PHOR"/>
    <property type="match status" value="1"/>
</dbReference>
<dbReference type="InterPro" id="IPR036890">
    <property type="entry name" value="HATPase_C_sf"/>
</dbReference>
<dbReference type="SUPFAM" id="SSF55785">
    <property type="entry name" value="PYP-like sensor domain (PAS domain)"/>
    <property type="match status" value="1"/>
</dbReference>
<dbReference type="SMART" id="SM00388">
    <property type="entry name" value="HisKA"/>
    <property type="match status" value="1"/>
</dbReference>
<dbReference type="Gene3D" id="3.30.565.10">
    <property type="entry name" value="Histidine kinase-like ATPase, C-terminal domain"/>
    <property type="match status" value="1"/>
</dbReference>
<dbReference type="EMBL" id="SLUM01000036">
    <property type="protein sequence ID" value="TCL53380.1"/>
    <property type="molecule type" value="Genomic_DNA"/>
</dbReference>
<dbReference type="SUPFAM" id="SSF47384">
    <property type="entry name" value="Homodimeric domain of signal transducing histidine kinase"/>
    <property type="match status" value="1"/>
</dbReference>